<evidence type="ECO:0000313" key="2">
    <source>
        <dbReference type="EMBL" id="CAF4271096.1"/>
    </source>
</evidence>
<reference evidence="2" key="1">
    <citation type="submission" date="2021-02" db="EMBL/GenBank/DDBJ databases">
        <authorList>
            <person name="Nowell W R."/>
        </authorList>
    </citation>
    <scope>NUCLEOTIDE SEQUENCE</scope>
</reference>
<evidence type="ECO:0000313" key="3">
    <source>
        <dbReference type="Proteomes" id="UP000682733"/>
    </source>
</evidence>
<comment type="caution">
    <text evidence="2">The sequence shown here is derived from an EMBL/GenBank/DDBJ whole genome shotgun (WGS) entry which is preliminary data.</text>
</comment>
<feature type="non-terminal residue" evidence="2">
    <location>
        <position position="408"/>
    </location>
</feature>
<name>A0A8S2T9V2_9BILA</name>
<proteinExistence type="predicted"/>
<dbReference type="Proteomes" id="UP000677228">
    <property type="component" value="Unassembled WGS sequence"/>
</dbReference>
<accession>A0A8S2T9V2</accession>
<organism evidence="2 3">
    <name type="scientific">Didymodactylos carnosus</name>
    <dbReference type="NCBI Taxonomy" id="1234261"/>
    <lineage>
        <taxon>Eukaryota</taxon>
        <taxon>Metazoa</taxon>
        <taxon>Spiralia</taxon>
        <taxon>Gnathifera</taxon>
        <taxon>Rotifera</taxon>
        <taxon>Eurotatoria</taxon>
        <taxon>Bdelloidea</taxon>
        <taxon>Philodinida</taxon>
        <taxon>Philodinidae</taxon>
        <taxon>Didymodactylos</taxon>
    </lineage>
</organism>
<evidence type="ECO:0000313" key="1">
    <source>
        <dbReference type="EMBL" id="CAF1480562.1"/>
    </source>
</evidence>
<dbReference type="EMBL" id="CAJNOK010032126">
    <property type="protein sequence ID" value="CAF1480562.1"/>
    <property type="molecule type" value="Genomic_DNA"/>
</dbReference>
<dbReference type="AlphaFoldDB" id="A0A8S2T9V2"/>
<sequence>YDLRPRKAAIEVNNDSINAYETSADNLCQWILSKLEIGQILSMEDIKNQYLEIKKRKDESTTEYMMRAATIKDILRKKFEERLLFLNITQFDTYVIFNDIKFYALILLQQQKDNVSASVSYKQQQSSVNHSESETLFSSIRLLRDIFRDAFRKFDTFNEKPKQLQYFSPDAYWSSVPLLLRNTIGFLTLNEKHFDKFSMNYSMHDLFTVDFFQKSKKWQKISSIGYDILHTRNPQHLSPKHILVGELLAKHDNSLQLLEAVNKLGHSCSYDSLTRLHTYIAKEESTLYDMPSHALENCFAVKAVDNFDYCPETIHGKNSIHIVTQIIVQNPTNLLTLSTSTPSHIRPLNITASLTRRPRQRNINDDALPSLATSSIDTNNKKSTTTTNLFHPYKQFEDKTFDIIYFVI</sequence>
<gene>
    <name evidence="1" type="ORF">OVA965_LOCUS36044</name>
    <name evidence="2" type="ORF">TMI583_LOCUS37037</name>
</gene>
<dbReference type="EMBL" id="CAJOBA010054046">
    <property type="protein sequence ID" value="CAF4271096.1"/>
    <property type="molecule type" value="Genomic_DNA"/>
</dbReference>
<protein>
    <submittedName>
        <fullName evidence="2">Uncharacterized protein</fullName>
    </submittedName>
</protein>
<dbReference type="Proteomes" id="UP000682733">
    <property type="component" value="Unassembled WGS sequence"/>
</dbReference>